<dbReference type="GO" id="GO:0016020">
    <property type="term" value="C:membrane"/>
    <property type="evidence" value="ECO:0007669"/>
    <property type="project" value="InterPro"/>
</dbReference>
<gene>
    <name evidence="3" type="ORF">HU752_011925</name>
</gene>
<dbReference type="Pfam" id="PF03412">
    <property type="entry name" value="Peptidase_C39"/>
    <property type="match status" value="1"/>
</dbReference>
<dbReference type="GO" id="GO:0006508">
    <property type="term" value="P:proteolysis"/>
    <property type="evidence" value="ECO:0007669"/>
    <property type="project" value="InterPro"/>
</dbReference>
<dbReference type="EMBL" id="CP077093">
    <property type="protein sequence ID" value="QXI31460.1"/>
    <property type="molecule type" value="Genomic_DNA"/>
</dbReference>
<dbReference type="KEGG" id="pvw:HU752_011925"/>
<evidence type="ECO:0000259" key="2">
    <source>
        <dbReference type="PROSITE" id="PS50990"/>
    </source>
</evidence>
<feature type="domain" description="Peptidase C39" evidence="2">
    <location>
        <begin position="37"/>
        <end position="172"/>
    </location>
</feature>
<evidence type="ECO:0000313" key="3">
    <source>
        <dbReference type="EMBL" id="QXI31460.1"/>
    </source>
</evidence>
<name>A0A9E6PRJ7_9PSED</name>
<dbReference type="Proteomes" id="UP000634530">
    <property type="component" value="Chromosome"/>
</dbReference>
<feature type="signal peptide" evidence="1">
    <location>
        <begin position="1"/>
        <end position="19"/>
    </location>
</feature>
<accession>A0A9E6PRJ7</accession>
<dbReference type="InterPro" id="IPR005074">
    <property type="entry name" value="Peptidase_C39"/>
</dbReference>
<dbReference type="GO" id="GO:0005524">
    <property type="term" value="F:ATP binding"/>
    <property type="evidence" value="ECO:0007669"/>
    <property type="project" value="InterPro"/>
</dbReference>
<keyword evidence="4" id="KW-1185">Reference proteome</keyword>
<dbReference type="Gene3D" id="3.90.70.10">
    <property type="entry name" value="Cysteine proteinases"/>
    <property type="match status" value="1"/>
</dbReference>
<dbReference type="AlphaFoldDB" id="A0A9E6PRJ7"/>
<dbReference type="PROSITE" id="PS50990">
    <property type="entry name" value="PEPTIDASE_C39"/>
    <property type="match status" value="1"/>
</dbReference>
<evidence type="ECO:0000256" key="1">
    <source>
        <dbReference type="SAM" id="SignalP"/>
    </source>
</evidence>
<protein>
    <submittedName>
        <fullName evidence="3">C39 family peptidase</fullName>
    </submittedName>
</protein>
<proteinExistence type="predicted"/>
<dbReference type="CDD" id="cd02423">
    <property type="entry name" value="Peptidase_C39G"/>
    <property type="match status" value="1"/>
</dbReference>
<evidence type="ECO:0000313" key="4">
    <source>
        <dbReference type="Proteomes" id="UP000634530"/>
    </source>
</evidence>
<reference evidence="3 4" key="1">
    <citation type="journal article" date="2020" name="Microorganisms">
        <title>Reliable Identification of Environmental Pseudomonas Isolates Using the rpoD Gene.</title>
        <authorList>
            <consortium name="The Broad Institute Genome Sequencing Platform"/>
            <person name="Girard L."/>
            <person name="Lood C."/>
            <person name="Rokni-Zadeh H."/>
            <person name="van Noort V."/>
            <person name="Lavigne R."/>
            <person name="De Mot R."/>
        </authorList>
    </citation>
    <scope>NUCLEOTIDE SEQUENCE [LARGE SCALE GENOMIC DNA]</scope>
    <source>
        <strain evidence="3 4">RW8P3</strain>
    </source>
</reference>
<dbReference type="GO" id="GO:0008233">
    <property type="term" value="F:peptidase activity"/>
    <property type="evidence" value="ECO:0007669"/>
    <property type="project" value="InterPro"/>
</dbReference>
<feature type="chain" id="PRO_5038430789" evidence="1">
    <location>
        <begin position="20"/>
        <end position="209"/>
    </location>
</feature>
<organism evidence="3 4">
    <name type="scientific">Pseudomonas vanderleydeniana</name>
    <dbReference type="NCBI Taxonomy" id="2745495"/>
    <lineage>
        <taxon>Bacteria</taxon>
        <taxon>Pseudomonadati</taxon>
        <taxon>Pseudomonadota</taxon>
        <taxon>Gammaproteobacteria</taxon>
        <taxon>Pseudomonadales</taxon>
        <taxon>Pseudomonadaceae</taxon>
        <taxon>Pseudomonas</taxon>
    </lineage>
</organism>
<keyword evidence="1" id="KW-0732">Signal</keyword>
<reference evidence="3 4" key="2">
    <citation type="journal article" date="2021" name="Microorganisms">
        <title>The Ever-Expanding Pseudomonas Genus: Description of 43 New Species and Partition of the Pseudomonas putida Group.</title>
        <authorList>
            <person name="Girard L."/>
            <person name="Lood C."/>
            <person name="Hofte M."/>
            <person name="Vandamme P."/>
            <person name="Rokni-Zadeh H."/>
            <person name="van Noort V."/>
            <person name="Lavigne R."/>
            <person name="De Mot R."/>
        </authorList>
    </citation>
    <scope>NUCLEOTIDE SEQUENCE [LARGE SCALE GENOMIC DNA]</scope>
    <source>
        <strain evidence="3 4">RW8P3</strain>
    </source>
</reference>
<sequence>MLGVLVLLLLGLPSSPVVATAGPRLQSISQLRLHGIQRQTLDYSCGAAALTILLEHYLGEPVSEEHVLADIVLRLSEAEMHERILQGFSMLDLKGAAEHLGYEASGVLLPPEAAHQLDVPVIILLRRQRLNHFVVLKGISQGHAFLADPARGHLRMPLFELFRQWRGETLIVGRTGASRAGAPLLALPGSRQVAPETEVVRTLLGPSSR</sequence>